<sequence length="343" mass="40503">MKLFVYYYKNKLGGENLDKASLSKGAEKFDVDGLELQLLGGFSNNVFECNRDGESIILKFYPSYLYRKDSIIAELDWIRYLHSSGVYVTRPLLSNDGKYIETIKIDNEKECYVLAFEKAKGSFINVNDAETWNKDFYYIWGKALGKIHCLSKNYSPLDKNIKKQEWNMGPLFSDNFNEVSKGVFQRWGKFVNELNKLPKNKSGYGMIHNDLHQGNFYVHNNKIILFDFGDCEYNWFIYDIAIVLYHAVQSIEENDIKGREEFAHLFIEAFLEGYLTENNLDSYWLSKLPFFLNYRRIFSYIYFAQFLNEEQKNNMKVKDKLNGMKEKIESDVPYLEIHCKDFF</sequence>
<name>A0A498D454_9BACI</name>
<dbReference type="SUPFAM" id="SSF56112">
    <property type="entry name" value="Protein kinase-like (PK-like)"/>
    <property type="match status" value="1"/>
</dbReference>
<evidence type="ECO:0000259" key="2">
    <source>
        <dbReference type="Pfam" id="PF01636"/>
    </source>
</evidence>
<dbReference type="Pfam" id="PF01636">
    <property type="entry name" value="APH"/>
    <property type="match status" value="1"/>
</dbReference>
<comment type="similarity">
    <text evidence="1">Belongs to the pseudomonas-type ThrB family.</text>
</comment>
<dbReference type="GO" id="GO:0004413">
    <property type="term" value="F:homoserine kinase activity"/>
    <property type="evidence" value="ECO:0007669"/>
    <property type="project" value="TreeGrafter"/>
</dbReference>
<keyword evidence="4" id="KW-1185">Reference proteome</keyword>
<evidence type="ECO:0000256" key="1">
    <source>
        <dbReference type="ARBA" id="ARBA00038240"/>
    </source>
</evidence>
<gene>
    <name evidence="3" type="ORF">D8M04_19395</name>
</gene>
<dbReference type="Proteomes" id="UP000270219">
    <property type="component" value="Unassembled WGS sequence"/>
</dbReference>
<dbReference type="Gene3D" id="3.90.1200.10">
    <property type="match status" value="1"/>
</dbReference>
<proteinExistence type="inferred from homology"/>
<evidence type="ECO:0000313" key="4">
    <source>
        <dbReference type="Proteomes" id="UP000270219"/>
    </source>
</evidence>
<dbReference type="PANTHER" id="PTHR21064:SF6">
    <property type="entry name" value="AMINOGLYCOSIDE PHOSPHOTRANSFERASE DOMAIN-CONTAINING PROTEIN"/>
    <property type="match status" value="1"/>
</dbReference>
<dbReference type="InterPro" id="IPR050249">
    <property type="entry name" value="Pseudomonas-type_ThrB"/>
</dbReference>
<keyword evidence="3" id="KW-0808">Transferase</keyword>
<feature type="domain" description="Aminoglycoside phosphotransferase" evidence="2">
    <location>
        <begin position="37"/>
        <end position="269"/>
    </location>
</feature>
<dbReference type="EMBL" id="RCHR01000013">
    <property type="protein sequence ID" value="RLL40108.1"/>
    <property type="molecule type" value="Genomic_DNA"/>
</dbReference>
<comment type="caution">
    <text evidence="3">The sequence shown here is derived from an EMBL/GenBank/DDBJ whole genome shotgun (WGS) entry which is preliminary data.</text>
</comment>
<dbReference type="InterPro" id="IPR011009">
    <property type="entry name" value="Kinase-like_dom_sf"/>
</dbReference>
<organism evidence="3 4">
    <name type="scientific">Oceanobacillus piezotolerans</name>
    <dbReference type="NCBI Taxonomy" id="2448030"/>
    <lineage>
        <taxon>Bacteria</taxon>
        <taxon>Bacillati</taxon>
        <taxon>Bacillota</taxon>
        <taxon>Bacilli</taxon>
        <taxon>Bacillales</taxon>
        <taxon>Bacillaceae</taxon>
        <taxon>Oceanobacillus</taxon>
    </lineage>
</organism>
<protein>
    <submittedName>
        <fullName evidence="3">Aminoglycoside phosphotransferase</fullName>
    </submittedName>
</protein>
<evidence type="ECO:0000313" key="3">
    <source>
        <dbReference type="EMBL" id="RLL40108.1"/>
    </source>
</evidence>
<dbReference type="PANTHER" id="PTHR21064">
    <property type="entry name" value="AMINOGLYCOSIDE PHOSPHOTRANSFERASE DOMAIN-CONTAINING PROTEIN-RELATED"/>
    <property type="match status" value="1"/>
</dbReference>
<accession>A0A498D454</accession>
<dbReference type="InterPro" id="IPR002575">
    <property type="entry name" value="Aminoglycoside_PTrfase"/>
</dbReference>
<dbReference type="GO" id="GO:0009088">
    <property type="term" value="P:threonine biosynthetic process"/>
    <property type="evidence" value="ECO:0007669"/>
    <property type="project" value="TreeGrafter"/>
</dbReference>
<reference evidence="3 4" key="1">
    <citation type="submission" date="2018-10" db="EMBL/GenBank/DDBJ databases">
        <title>Oceanobacillus sp. YLB-02 draft genome.</title>
        <authorList>
            <person name="Yu L."/>
        </authorList>
    </citation>
    <scope>NUCLEOTIDE SEQUENCE [LARGE SCALE GENOMIC DNA]</scope>
    <source>
        <strain evidence="3 4">YLB-02</strain>
    </source>
</reference>
<dbReference type="AlphaFoldDB" id="A0A498D454"/>